<gene>
    <name evidence="1" type="ORF">mMyoMyo1_009566</name>
</gene>
<dbReference type="AlphaFoldDB" id="A0A7J7ZWT7"/>
<sequence>MKTGKCPRCSVRVVRPVHRMNTWAAARWGHACVHVCVHARVCACAYVSVCTGTPTGPGVFCTEFGFLAQIPCRCTWHMGMLVPCTDCALGEACVCERERDGGGGGRQGMVWGNMALWKADAGSRDCVGNCGLQLPPPPRAAPPTCCSPMCPPHVLRRHLADLPDCTRSAAHPDGIAWRALLCLMRT</sequence>
<dbReference type="EMBL" id="JABWUV010000002">
    <property type="protein sequence ID" value="KAF6378634.1"/>
    <property type="molecule type" value="Genomic_DNA"/>
</dbReference>
<name>A0A7J7ZWT7_MYOMY</name>
<comment type="caution">
    <text evidence="1">The sequence shown here is derived from an EMBL/GenBank/DDBJ whole genome shotgun (WGS) entry which is preliminary data.</text>
</comment>
<proteinExistence type="predicted"/>
<accession>A0A7J7ZWT7</accession>
<reference evidence="1 2" key="1">
    <citation type="journal article" date="2020" name="Nature">
        <title>Six reference-quality genomes reveal evolution of bat adaptations.</title>
        <authorList>
            <person name="Jebb D."/>
            <person name="Huang Z."/>
            <person name="Pippel M."/>
            <person name="Hughes G.M."/>
            <person name="Lavrichenko K."/>
            <person name="Devanna P."/>
            <person name="Winkler S."/>
            <person name="Jermiin L.S."/>
            <person name="Skirmuntt E.C."/>
            <person name="Katzourakis A."/>
            <person name="Burkitt-Gray L."/>
            <person name="Ray D.A."/>
            <person name="Sullivan K.A.M."/>
            <person name="Roscito J.G."/>
            <person name="Kirilenko B.M."/>
            <person name="Davalos L.M."/>
            <person name="Corthals A.P."/>
            <person name="Power M.L."/>
            <person name="Jones G."/>
            <person name="Ransome R.D."/>
            <person name="Dechmann D.K.N."/>
            <person name="Locatelli A.G."/>
            <person name="Puechmaille S.J."/>
            <person name="Fedrigo O."/>
            <person name="Jarvis E.D."/>
            <person name="Hiller M."/>
            <person name="Vernes S.C."/>
            <person name="Myers E.W."/>
            <person name="Teeling E.C."/>
        </authorList>
    </citation>
    <scope>NUCLEOTIDE SEQUENCE [LARGE SCALE GENOMIC DNA]</scope>
    <source>
        <strain evidence="1">MMyoMyo1</strain>
        <tissue evidence="1">Flight muscle</tissue>
    </source>
</reference>
<keyword evidence="2" id="KW-1185">Reference proteome</keyword>
<evidence type="ECO:0000313" key="2">
    <source>
        <dbReference type="Proteomes" id="UP000527355"/>
    </source>
</evidence>
<evidence type="ECO:0000313" key="1">
    <source>
        <dbReference type="EMBL" id="KAF6378634.1"/>
    </source>
</evidence>
<dbReference type="Proteomes" id="UP000527355">
    <property type="component" value="Unassembled WGS sequence"/>
</dbReference>
<organism evidence="1 2">
    <name type="scientific">Myotis myotis</name>
    <name type="common">Greater mouse-eared bat</name>
    <name type="synonym">Vespertilio myotis</name>
    <dbReference type="NCBI Taxonomy" id="51298"/>
    <lineage>
        <taxon>Eukaryota</taxon>
        <taxon>Metazoa</taxon>
        <taxon>Chordata</taxon>
        <taxon>Craniata</taxon>
        <taxon>Vertebrata</taxon>
        <taxon>Euteleostomi</taxon>
        <taxon>Mammalia</taxon>
        <taxon>Eutheria</taxon>
        <taxon>Laurasiatheria</taxon>
        <taxon>Chiroptera</taxon>
        <taxon>Yangochiroptera</taxon>
        <taxon>Vespertilionidae</taxon>
        <taxon>Myotis</taxon>
    </lineage>
</organism>
<protein>
    <submittedName>
        <fullName evidence="1">Uncharacterized protein</fullName>
    </submittedName>
</protein>